<dbReference type="InterPro" id="IPR036047">
    <property type="entry name" value="F-box-like_dom_sf"/>
</dbReference>
<dbReference type="InterPro" id="IPR000197">
    <property type="entry name" value="Znf_TAZ"/>
</dbReference>
<dbReference type="RefSeq" id="XP_009036935.1">
    <property type="nucleotide sequence ID" value="XM_009038687.1"/>
</dbReference>
<evidence type="ECO:0000313" key="13">
    <source>
        <dbReference type="EMBL" id="EGB08202.1"/>
    </source>
</evidence>
<evidence type="ECO:0000313" key="14">
    <source>
        <dbReference type="Proteomes" id="UP000002729"/>
    </source>
</evidence>
<dbReference type="EMBL" id="GL833128">
    <property type="protein sequence ID" value="EGB08202.1"/>
    <property type="molecule type" value="Genomic_DNA"/>
</dbReference>
<evidence type="ECO:0000256" key="1">
    <source>
        <dbReference type="ARBA" id="ARBA00004123"/>
    </source>
</evidence>
<dbReference type="EC" id="2.3.1.48" evidence="2"/>
<keyword evidence="10" id="KW-0539">Nucleus</keyword>
<evidence type="ECO:0000256" key="11">
    <source>
        <dbReference type="ARBA" id="ARBA00048017"/>
    </source>
</evidence>
<reference evidence="13 14" key="1">
    <citation type="journal article" date="2011" name="Proc. Natl. Acad. Sci. U.S.A.">
        <title>Niche of harmful alga Aureococcus anophagefferens revealed through ecogenomics.</title>
        <authorList>
            <person name="Gobler C.J."/>
            <person name="Berry D.L."/>
            <person name="Dyhrman S.T."/>
            <person name="Wilhelm S.W."/>
            <person name="Salamov A."/>
            <person name="Lobanov A.V."/>
            <person name="Zhang Y."/>
            <person name="Collier J.L."/>
            <person name="Wurch L.L."/>
            <person name="Kustka A.B."/>
            <person name="Dill B.D."/>
            <person name="Shah M."/>
            <person name="VerBerkmoes N.C."/>
            <person name="Kuo A."/>
            <person name="Terry A."/>
            <person name="Pangilinan J."/>
            <person name="Lindquist E.A."/>
            <person name="Lucas S."/>
            <person name="Paulsen I.T."/>
            <person name="Hattenrath-Lehmann T.K."/>
            <person name="Talmage S.C."/>
            <person name="Walker E.A."/>
            <person name="Koch F."/>
            <person name="Burson A.M."/>
            <person name="Marcoval M.A."/>
            <person name="Tang Y.Z."/>
            <person name="Lecleir G.R."/>
            <person name="Coyne K.J."/>
            <person name="Berg G.M."/>
            <person name="Bertrand E.M."/>
            <person name="Saito M.A."/>
            <person name="Gladyshev V.N."/>
            <person name="Grigoriev I.V."/>
        </authorList>
    </citation>
    <scope>NUCLEOTIDE SEQUENCE [LARGE SCALE GENOMIC DNA]</scope>
    <source>
        <strain evidence="14">CCMP 1984</strain>
    </source>
</reference>
<evidence type="ECO:0000256" key="7">
    <source>
        <dbReference type="ARBA" id="ARBA00022853"/>
    </source>
</evidence>
<name>F0Y9A8_AURAN</name>
<dbReference type="GO" id="GO:0005634">
    <property type="term" value="C:nucleus"/>
    <property type="evidence" value="ECO:0007669"/>
    <property type="project" value="UniProtKB-SubCell"/>
</dbReference>
<dbReference type="eggNOG" id="KOG1778">
    <property type="taxonomic scope" value="Eukaryota"/>
</dbReference>
<dbReference type="PANTHER" id="PTHR13808:SF1">
    <property type="entry name" value="HISTONE ACETYLTRANSFERASE"/>
    <property type="match status" value="1"/>
</dbReference>
<evidence type="ECO:0000256" key="5">
    <source>
        <dbReference type="ARBA" id="ARBA00022771"/>
    </source>
</evidence>
<evidence type="ECO:0000256" key="9">
    <source>
        <dbReference type="ARBA" id="ARBA00023163"/>
    </source>
</evidence>
<keyword evidence="7" id="KW-0156">Chromatin regulator</keyword>
<dbReference type="SUPFAM" id="SSF57933">
    <property type="entry name" value="TAZ domain"/>
    <property type="match status" value="1"/>
</dbReference>
<dbReference type="PANTHER" id="PTHR13808">
    <property type="entry name" value="CBP/P300-RELATED"/>
    <property type="match status" value="1"/>
</dbReference>
<keyword evidence="8" id="KW-0805">Transcription regulation</keyword>
<keyword evidence="5" id="KW-0863">Zinc-finger</keyword>
<accession>F0Y9A8</accession>
<protein>
    <recommendedName>
        <fullName evidence="2">histone acetyltransferase</fullName>
        <ecNumber evidence="2">2.3.1.48</ecNumber>
    </recommendedName>
</protein>
<evidence type="ECO:0000259" key="12">
    <source>
        <dbReference type="SMART" id="SM00551"/>
    </source>
</evidence>
<comment type="catalytic activity">
    <reaction evidence="11">
        <text>L-lysyl-[protein] + acetyl-CoA = N(6)-acetyl-L-lysyl-[protein] + CoA + H(+)</text>
        <dbReference type="Rhea" id="RHEA:45948"/>
        <dbReference type="Rhea" id="RHEA-COMP:9752"/>
        <dbReference type="Rhea" id="RHEA-COMP:10731"/>
        <dbReference type="ChEBI" id="CHEBI:15378"/>
        <dbReference type="ChEBI" id="CHEBI:29969"/>
        <dbReference type="ChEBI" id="CHEBI:57287"/>
        <dbReference type="ChEBI" id="CHEBI:57288"/>
        <dbReference type="ChEBI" id="CHEBI:61930"/>
        <dbReference type="EC" id="2.3.1.48"/>
    </reaction>
</comment>
<dbReference type="GO" id="GO:0031490">
    <property type="term" value="F:chromatin DNA binding"/>
    <property type="evidence" value="ECO:0007669"/>
    <property type="project" value="TreeGrafter"/>
</dbReference>
<dbReference type="Proteomes" id="UP000002729">
    <property type="component" value="Unassembled WGS sequence"/>
</dbReference>
<dbReference type="SUPFAM" id="SSF81383">
    <property type="entry name" value="F-box domain"/>
    <property type="match status" value="1"/>
</dbReference>
<evidence type="ECO:0000256" key="8">
    <source>
        <dbReference type="ARBA" id="ARBA00023015"/>
    </source>
</evidence>
<dbReference type="InParanoid" id="F0Y9A8"/>
<dbReference type="GO" id="GO:0005667">
    <property type="term" value="C:transcription regulator complex"/>
    <property type="evidence" value="ECO:0007669"/>
    <property type="project" value="TreeGrafter"/>
</dbReference>
<dbReference type="GeneID" id="20224700"/>
<sequence length="286" mass="31806">MARTRDRLTSLPDGVLATCVAFLGYAGVPRFAAVSKHTNALTKGPLCWRLFLEDEYAAAQSAERSMARLRTRASLRWGGGTRRARARRERAEAHLDAASDGAGWEAAFRDLVGERRSEARSLRRRLALLDHVVGCDAPATCAVERCGKLKLLIAHGASCDARPRACTMCDRLWQLLRQHSERCRSGPSCLVPACGQFKDLRRKAEFSPALRYVIARLERRAAAESAFASLRRHRTPADALRRLVERRGRRDALRRLRAAASRGAALRAMRGVLVKHALKDSLARFA</sequence>
<keyword evidence="9" id="KW-0804">Transcription</keyword>
<proteinExistence type="predicted"/>
<dbReference type="GO" id="GO:0003713">
    <property type="term" value="F:transcription coactivator activity"/>
    <property type="evidence" value="ECO:0007669"/>
    <property type="project" value="TreeGrafter"/>
</dbReference>
<dbReference type="AlphaFoldDB" id="F0Y9A8"/>
<evidence type="ECO:0000256" key="2">
    <source>
        <dbReference type="ARBA" id="ARBA00013184"/>
    </source>
</evidence>
<gene>
    <name evidence="13" type="ORF">AURANDRAFT_64192</name>
</gene>
<keyword evidence="14" id="KW-1185">Reference proteome</keyword>
<comment type="subcellular location">
    <subcellularLocation>
        <location evidence="1">Nucleus</location>
    </subcellularLocation>
</comment>
<dbReference type="Gene3D" id="1.20.1020.10">
    <property type="entry name" value="TAZ domain"/>
    <property type="match status" value="1"/>
</dbReference>
<dbReference type="GO" id="GO:0000123">
    <property type="term" value="C:histone acetyltransferase complex"/>
    <property type="evidence" value="ECO:0007669"/>
    <property type="project" value="TreeGrafter"/>
</dbReference>
<dbReference type="GO" id="GO:0008270">
    <property type="term" value="F:zinc ion binding"/>
    <property type="evidence" value="ECO:0007669"/>
    <property type="project" value="UniProtKB-KW"/>
</dbReference>
<dbReference type="SMART" id="SM00551">
    <property type="entry name" value="ZnF_TAZ"/>
    <property type="match status" value="1"/>
</dbReference>
<dbReference type="InterPro" id="IPR013178">
    <property type="entry name" value="Histone_AcTrfase_Rtt109/CBP"/>
</dbReference>
<dbReference type="InterPro" id="IPR035898">
    <property type="entry name" value="TAZ_dom_sf"/>
</dbReference>
<evidence type="ECO:0000256" key="10">
    <source>
        <dbReference type="ARBA" id="ARBA00023242"/>
    </source>
</evidence>
<evidence type="ECO:0000256" key="4">
    <source>
        <dbReference type="ARBA" id="ARBA00022723"/>
    </source>
</evidence>
<dbReference type="KEGG" id="aaf:AURANDRAFT_64192"/>
<dbReference type="GO" id="GO:0004402">
    <property type="term" value="F:histone acetyltransferase activity"/>
    <property type="evidence" value="ECO:0007669"/>
    <property type="project" value="InterPro"/>
</dbReference>
<keyword evidence="4" id="KW-0479">Metal-binding</keyword>
<organism evidence="14">
    <name type="scientific">Aureococcus anophagefferens</name>
    <name type="common">Harmful bloom alga</name>
    <dbReference type="NCBI Taxonomy" id="44056"/>
    <lineage>
        <taxon>Eukaryota</taxon>
        <taxon>Sar</taxon>
        <taxon>Stramenopiles</taxon>
        <taxon>Ochrophyta</taxon>
        <taxon>Pelagophyceae</taxon>
        <taxon>Pelagomonadales</taxon>
        <taxon>Pelagomonadaceae</taxon>
        <taxon>Aureococcus</taxon>
    </lineage>
</organism>
<keyword evidence="3" id="KW-0808">Transferase</keyword>
<evidence type="ECO:0000256" key="6">
    <source>
        <dbReference type="ARBA" id="ARBA00022833"/>
    </source>
</evidence>
<dbReference type="Pfam" id="PF02135">
    <property type="entry name" value="zf-TAZ"/>
    <property type="match status" value="1"/>
</dbReference>
<evidence type="ECO:0000256" key="3">
    <source>
        <dbReference type="ARBA" id="ARBA00022679"/>
    </source>
</evidence>
<dbReference type="GO" id="GO:0045944">
    <property type="term" value="P:positive regulation of transcription by RNA polymerase II"/>
    <property type="evidence" value="ECO:0007669"/>
    <property type="project" value="TreeGrafter"/>
</dbReference>
<keyword evidence="6" id="KW-0862">Zinc</keyword>
<feature type="domain" description="TAZ-type" evidence="12">
    <location>
        <begin position="114"/>
        <end position="195"/>
    </location>
</feature>